<dbReference type="EMBL" id="JQCA01000059">
    <property type="protein sequence ID" value="KRO03760.1"/>
    <property type="molecule type" value="Genomic_DNA"/>
</dbReference>
<proteinExistence type="predicted"/>
<keyword evidence="3" id="KW-1185">Reference proteome</keyword>
<sequence>MITQQRRFLYQPYPLGSIINWSWTLIIFLLGVIFWLEVTHFNWMTLAFFVVFALLSWIEIHFRNITMADGMLTVSRVLNHHHLVIPLADVKGVRVARFRLGIVAQGRIYQFLLPQNSVIELAALIRAAMPEQVEREDD</sequence>
<dbReference type="Proteomes" id="UP000051906">
    <property type="component" value="Unassembled WGS sequence"/>
</dbReference>
<evidence type="ECO:0008006" key="4">
    <source>
        <dbReference type="Google" id="ProtNLM"/>
    </source>
</evidence>
<keyword evidence="1" id="KW-0812">Transmembrane</keyword>
<dbReference type="STRING" id="616990.IV54_GL002066"/>
<dbReference type="AlphaFoldDB" id="A0A0R2LVX3"/>
<gene>
    <name evidence="2" type="ORF">IV54_GL002066</name>
</gene>
<organism evidence="2 3">
    <name type="scientific">Levilactobacillus paucivorans</name>
    <dbReference type="NCBI Taxonomy" id="616990"/>
    <lineage>
        <taxon>Bacteria</taxon>
        <taxon>Bacillati</taxon>
        <taxon>Bacillota</taxon>
        <taxon>Bacilli</taxon>
        <taxon>Lactobacillales</taxon>
        <taxon>Lactobacillaceae</taxon>
        <taxon>Levilactobacillus</taxon>
    </lineage>
</organism>
<dbReference type="RefSeq" id="WP_057878495.1">
    <property type="nucleotide sequence ID" value="NZ_JQCA01000059.1"/>
</dbReference>
<keyword evidence="1" id="KW-1133">Transmembrane helix</keyword>
<comment type="caution">
    <text evidence="2">The sequence shown here is derived from an EMBL/GenBank/DDBJ whole genome shotgun (WGS) entry which is preliminary data.</text>
</comment>
<evidence type="ECO:0000256" key="1">
    <source>
        <dbReference type="SAM" id="Phobius"/>
    </source>
</evidence>
<keyword evidence="1" id="KW-0472">Membrane</keyword>
<name>A0A0R2LVX3_9LACO</name>
<feature type="transmembrane region" description="Helical" evidence="1">
    <location>
        <begin position="12"/>
        <end position="35"/>
    </location>
</feature>
<dbReference type="PATRIC" id="fig|616990.3.peg.2185"/>
<reference evidence="2 3" key="1">
    <citation type="journal article" date="2015" name="Genome Announc.">
        <title>Expanding the biotechnology potential of lactobacilli through comparative genomics of 213 strains and associated genera.</title>
        <authorList>
            <person name="Sun Z."/>
            <person name="Harris H.M."/>
            <person name="McCann A."/>
            <person name="Guo C."/>
            <person name="Argimon S."/>
            <person name="Zhang W."/>
            <person name="Yang X."/>
            <person name="Jeffery I.B."/>
            <person name="Cooney J.C."/>
            <person name="Kagawa T.F."/>
            <person name="Liu W."/>
            <person name="Song Y."/>
            <person name="Salvetti E."/>
            <person name="Wrobel A."/>
            <person name="Rasinkangas P."/>
            <person name="Parkhill J."/>
            <person name="Rea M.C."/>
            <person name="O'Sullivan O."/>
            <person name="Ritari J."/>
            <person name="Douillard F.P."/>
            <person name="Paul Ross R."/>
            <person name="Yang R."/>
            <person name="Briner A.E."/>
            <person name="Felis G.E."/>
            <person name="de Vos W.M."/>
            <person name="Barrangou R."/>
            <person name="Klaenhammer T.R."/>
            <person name="Caufield P.W."/>
            <person name="Cui Y."/>
            <person name="Zhang H."/>
            <person name="O'Toole P.W."/>
        </authorList>
    </citation>
    <scope>NUCLEOTIDE SEQUENCE [LARGE SCALE GENOMIC DNA]</scope>
    <source>
        <strain evidence="2 3">DSM 22467</strain>
    </source>
</reference>
<accession>A0A0R2LVX3</accession>
<dbReference type="Pfam" id="PF17255">
    <property type="entry name" value="EbsA"/>
    <property type="match status" value="1"/>
</dbReference>
<evidence type="ECO:0000313" key="3">
    <source>
        <dbReference type="Proteomes" id="UP000051906"/>
    </source>
</evidence>
<evidence type="ECO:0000313" key="2">
    <source>
        <dbReference type="EMBL" id="KRO03760.1"/>
    </source>
</evidence>
<dbReference type="InterPro" id="IPR020215">
    <property type="entry name" value="EbsA-like"/>
</dbReference>
<feature type="transmembrane region" description="Helical" evidence="1">
    <location>
        <begin position="41"/>
        <end position="58"/>
    </location>
</feature>
<protein>
    <recommendedName>
        <fullName evidence="4">Pore-forming protein</fullName>
    </recommendedName>
</protein>
<dbReference type="OrthoDB" id="2249688at2"/>